<accession>A0A5B7I7Y6</accession>
<reference evidence="1 2" key="1">
    <citation type="submission" date="2019-05" db="EMBL/GenBank/DDBJ databases">
        <title>Another draft genome of Portunus trituberculatus and its Hox gene families provides insights of decapod evolution.</title>
        <authorList>
            <person name="Jeong J.-H."/>
            <person name="Song I."/>
            <person name="Kim S."/>
            <person name="Choi T."/>
            <person name="Kim D."/>
            <person name="Ryu S."/>
            <person name="Kim W."/>
        </authorList>
    </citation>
    <scope>NUCLEOTIDE SEQUENCE [LARGE SCALE GENOMIC DNA]</scope>
    <source>
        <tissue evidence="1">Muscle</tissue>
    </source>
</reference>
<dbReference type="Proteomes" id="UP000324222">
    <property type="component" value="Unassembled WGS sequence"/>
</dbReference>
<dbReference type="AlphaFoldDB" id="A0A5B7I7Y6"/>
<evidence type="ECO:0000313" key="1">
    <source>
        <dbReference type="EMBL" id="MPC76904.1"/>
    </source>
</evidence>
<protein>
    <submittedName>
        <fullName evidence="1">Uncharacterized protein</fullName>
    </submittedName>
</protein>
<gene>
    <name evidence="1" type="ORF">E2C01_071339</name>
</gene>
<name>A0A5B7I7Y6_PORTR</name>
<organism evidence="1 2">
    <name type="scientific">Portunus trituberculatus</name>
    <name type="common">Swimming crab</name>
    <name type="synonym">Neptunus trituberculatus</name>
    <dbReference type="NCBI Taxonomy" id="210409"/>
    <lineage>
        <taxon>Eukaryota</taxon>
        <taxon>Metazoa</taxon>
        <taxon>Ecdysozoa</taxon>
        <taxon>Arthropoda</taxon>
        <taxon>Crustacea</taxon>
        <taxon>Multicrustacea</taxon>
        <taxon>Malacostraca</taxon>
        <taxon>Eumalacostraca</taxon>
        <taxon>Eucarida</taxon>
        <taxon>Decapoda</taxon>
        <taxon>Pleocyemata</taxon>
        <taxon>Brachyura</taxon>
        <taxon>Eubrachyura</taxon>
        <taxon>Portunoidea</taxon>
        <taxon>Portunidae</taxon>
        <taxon>Portuninae</taxon>
        <taxon>Portunus</taxon>
    </lineage>
</organism>
<comment type="caution">
    <text evidence="1">The sequence shown here is derived from an EMBL/GenBank/DDBJ whole genome shotgun (WGS) entry which is preliminary data.</text>
</comment>
<keyword evidence="2" id="KW-1185">Reference proteome</keyword>
<evidence type="ECO:0000313" key="2">
    <source>
        <dbReference type="Proteomes" id="UP000324222"/>
    </source>
</evidence>
<sequence length="89" mass="9685">MLPRRTCRSRHTGLRGTCLTVLSWERSPPLYYLPQRKNRTITPPFSLLPSPSPPSLRLAMVTSSTLSLVCQRSAVGNASGTCAAVLCAK</sequence>
<dbReference type="EMBL" id="VSRR010044509">
    <property type="protein sequence ID" value="MPC76904.1"/>
    <property type="molecule type" value="Genomic_DNA"/>
</dbReference>
<proteinExistence type="predicted"/>